<evidence type="ECO:0000259" key="7">
    <source>
        <dbReference type="Pfam" id="PF02608"/>
    </source>
</evidence>
<comment type="caution">
    <text evidence="8">The sequence shown here is derived from an EMBL/GenBank/DDBJ whole genome shotgun (WGS) entry which is preliminary data.</text>
</comment>
<dbReference type="SUPFAM" id="SSF53822">
    <property type="entry name" value="Periplasmic binding protein-like I"/>
    <property type="match status" value="1"/>
</dbReference>
<comment type="subcellular location">
    <subcellularLocation>
        <location evidence="1">Cell membrane</location>
        <topology evidence="1">Lipid-anchor</topology>
    </subcellularLocation>
</comment>
<dbReference type="InterPro" id="IPR050957">
    <property type="entry name" value="BMP_lipoprotein"/>
</dbReference>
<gene>
    <name evidence="8" type="primary">tmpC_4</name>
    <name evidence="8" type="ORF">GALL_371440</name>
</gene>
<evidence type="ECO:0000256" key="6">
    <source>
        <dbReference type="ARBA" id="ARBA00023288"/>
    </source>
</evidence>
<evidence type="ECO:0000313" key="8">
    <source>
        <dbReference type="EMBL" id="OIQ81091.1"/>
    </source>
</evidence>
<dbReference type="EMBL" id="MLJW01000971">
    <property type="protein sequence ID" value="OIQ81091.1"/>
    <property type="molecule type" value="Genomic_DNA"/>
</dbReference>
<accession>A0A1J5QUC3</accession>
<protein>
    <submittedName>
        <fullName evidence="8">Membrane lipoprotein TmpC</fullName>
    </submittedName>
</protein>
<evidence type="ECO:0000256" key="4">
    <source>
        <dbReference type="ARBA" id="ARBA00022729"/>
    </source>
</evidence>
<dbReference type="GO" id="GO:0005886">
    <property type="term" value="C:plasma membrane"/>
    <property type="evidence" value="ECO:0007669"/>
    <property type="project" value="UniProtKB-SubCell"/>
</dbReference>
<dbReference type="InterPro" id="IPR028082">
    <property type="entry name" value="Peripla_BP_I"/>
</dbReference>
<dbReference type="PANTHER" id="PTHR34296">
    <property type="entry name" value="TRANSCRIPTIONAL ACTIVATOR PROTEIN MED"/>
    <property type="match status" value="1"/>
</dbReference>
<keyword evidence="5" id="KW-0472">Membrane</keyword>
<sequence>MVTDVGGIDDHSFNAAANRGLVAAQKAYKVQILALSSSSDADYAPNFTQLVNAKCDLIVGVGFLMNDAIVAAAKANPTIKFAIIDQDGLDHGPNGDQYPGTVIPNLKGLQFNTAQSAYQAGYLAAGYSKTGKVATYGGINIPPVTIFMDGFWEGVNAYNKANKKKVKVLGWDEKKKNGTFAGSFTDVGKGQQITKNFEQQGADVIFPVAGGVGAGSAKQAMASKKSKIIWVDSDAKTAAPQFMSVILTSVVKGVDTATTAVVKDVVNGTFSATHYVGTLGNHGTYLAPLYGLAKKVPSKLQAQVAALRTGIASGKIKLTSPSQP</sequence>
<evidence type="ECO:0000256" key="5">
    <source>
        <dbReference type="ARBA" id="ARBA00023136"/>
    </source>
</evidence>
<evidence type="ECO:0000256" key="1">
    <source>
        <dbReference type="ARBA" id="ARBA00004193"/>
    </source>
</evidence>
<proteinExistence type="inferred from homology"/>
<reference evidence="8" key="1">
    <citation type="submission" date="2016-10" db="EMBL/GenBank/DDBJ databases">
        <title>Sequence of Gallionella enrichment culture.</title>
        <authorList>
            <person name="Poehlein A."/>
            <person name="Muehling M."/>
            <person name="Daniel R."/>
        </authorList>
    </citation>
    <scope>NUCLEOTIDE SEQUENCE</scope>
</reference>
<dbReference type="AlphaFoldDB" id="A0A1J5QUC3"/>
<evidence type="ECO:0000256" key="3">
    <source>
        <dbReference type="ARBA" id="ARBA00022475"/>
    </source>
</evidence>
<organism evidence="8">
    <name type="scientific">mine drainage metagenome</name>
    <dbReference type="NCBI Taxonomy" id="410659"/>
    <lineage>
        <taxon>unclassified sequences</taxon>
        <taxon>metagenomes</taxon>
        <taxon>ecological metagenomes</taxon>
    </lineage>
</organism>
<dbReference type="PANTHER" id="PTHR34296:SF2">
    <property type="entry name" value="ABC TRANSPORTER GUANOSINE-BINDING PROTEIN NUPN"/>
    <property type="match status" value="1"/>
</dbReference>
<dbReference type="Gene3D" id="3.40.50.2300">
    <property type="match status" value="2"/>
</dbReference>
<feature type="domain" description="ABC transporter substrate-binding protein PnrA-like" evidence="7">
    <location>
        <begin position="1"/>
        <end position="270"/>
    </location>
</feature>
<keyword evidence="3" id="KW-1003">Cell membrane</keyword>
<dbReference type="CDD" id="cd06354">
    <property type="entry name" value="PBP1_PrnA-like"/>
    <property type="match status" value="1"/>
</dbReference>
<dbReference type="InterPro" id="IPR003760">
    <property type="entry name" value="PnrA-like"/>
</dbReference>
<dbReference type="Pfam" id="PF02608">
    <property type="entry name" value="Bmp"/>
    <property type="match status" value="1"/>
</dbReference>
<keyword evidence="4" id="KW-0732">Signal</keyword>
<evidence type="ECO:0000256" key="2">
    <source>
        <dbReference type="ARBA" id="ARBA00008610"/>
    </source>
</evidence>
<name>A0A1J5QUC3_9ZZZZ</name>
<comment type="similarity">
    <text evidence="2">Belongs to the BMP lipoprotein family.</text>
</comment>
<keyword evidence="6 8" id="KW-0449">Lipoprotein</keyword>